<dbReference type="AlphaFoldDB" id="H5TI98"/>
<name>H5TI98_GORO1</name>
<sequence>MIGERLLDTVDQLPRWPELSRTQKAVAVLGAAAAAAVLAAGIVLAVAHDTGSPPAESAPTQSENRGIAACSRGTSQHADLPLMQAALGNLAALPHRANLAEIVTNPASTDDSAVALVCTIPGSDVAALEDIGSALAYNIRSAHAASPSVLRVRDIGDGDNVNTTIETSLSAHTFTAKHGDAGNRAAWRVVASEN</sequence>
<protein>
    <submittedName>
        <fullName evidence="2">Uncharacterized protein</fullName>
    </submittedName>
</protein>
<accession>H5TI98</accession>
<dbReference type="STRING" id="1108044.GOOTI_050_00100"/>
<dbReference type="EMBL" id="BAFB01000050">
    <property type="protein sequence ID" value="GAB33206.1"/>
    <property type="molecule type" value="Genomic_DNA"/>
</dbReference>
<evidence type="ECO:0000313" key="2">
    <source>
        <dbReference type="EMBL" id="GAB33206.1"/>
    </source>
</evidence>
<keyword evidence="3" id="KW-1185">Reference proteome</keyword>
<feature type="transmembrane region" description="Helical" evidence="1">
    <location>
        <begin position="25"/>
        <end position="47"/>
    </location>
</feature>
<comment type="caution">
    <text evidence="2">The sequence shown here is derived from an EMBL/GenBank/DDBJ whole genome shotgun (WGS) entry which is preliminary data.</text>
</comment>
<proteinExistence type="predicted"/>
<keyword evidence="1" id="KW-0812">Transmembrane</keyword>
<evidence type="ECO:0000313" key="3">
    <source>
        <dbReference type="Proteomes" id="UP000005038"/>
    </source>
</evidence>
<dbReference type="RefSeq" id="WP_007237465.1">
    <property type="nucleotide sequence ID" value="NZ_BAFB01000050.1"/>
</dbReference>
<organism evidence="2 3">
    <name type="scientific">Gordonia otitidis (strain DSM 44809 / CCUG 52243 / JCM 12355 / NBRC 100426 / IFM 10032)</name>
    <dbReference type="NCBI Taxonomy" id="1108044"/>
    <lineage>
        <taxon>Bacteria</taxon>
        <taxon>Bacillati</taxon>
        <taxon>Actinomycetota</taxon>
        <taxon>Actinomycetes</taxon>
        <taxon>Mycobacteriales</taxon>
        <taxon>Gordoniaceae</taxon>
        <taxon>Gordonia</taxon>
    </lineage>
</organism>
<keyword evidence="1" id="KW-0472">Membrane</keyword>
<keyword evidence="1" id="KW-1133">Transmembrane helix</keyword>
<evidence type="ECO:0000256" key="1">
    <source>
        <dbReference type="SAM" id="Phobius"/>
    </source>
</evidence>
<dbReference type="Proteomes" id="UP000005038">
    <property type="component" value="Unassembled WGS sequence"/>
</dbReference>
<reference evidence="2" key="1">
    <citation type="submission" date="2012-02" db="EMBL/GenBank/DDBJ databases">
        <title>Whole genome shotgun sequence of Gordonia otitidis NBRC 100426.</title>
        <authorList>
            <person name="Yoshida I."/>
            <person name="Hosoyama A."/>
            <person name="Tsuchikane K."/>
            <person name="Katsumata H."/>
            <person name="Yamazaki S."/>
            <person name="Fujita N."/>
        </authorList>
    </citation>
    <scope>NUCLEOTIDE SEQUENCE [LARGE SCALE GENOMIC DNA]</scope>
    <source>
        <strain evidence="2">NBRC 100426</strain>
    </source>
</reference>
<gene>
    <name evidence="2" type="ORF">GOOTI_050_00100</name>
</gene>